<evidence type="ECO:0000313" key="3">
    <source>
        <dbReference type="Proteomes" id="UP000693672"/>
    </source>
</evidence>
<proteinExistence type="predicted"/>
<dbReference type="EC" id="3.4.11.-" evidence="2"/>
<dbReference type="PANTHER" id="PTHR34448">
    <property type="entry name" value="AMINOPEPTIDASE"/>
    <property type="match status" value="1"/>
</dbReference>
<comment type="caution">
    <text evidence="2">The sequence shown here is derived from an EMBL/GenBank/DDBJ whole genome shotgun (WGS) entry which is preliminary data.</text>
</comment>
<dbReference type="PANTHER" id="PTHR34448:SF3">
    <property type="entry name" value="AMINOPEPTIDASE AMPS"/>
    <property type="match status" value="1"/>
</dbReference>
<keyword evidence="2" id="KW-0645">Protease</keyword>
<keyword evidence="1" id="KW-0479">Metal-binding</keyword>
<dbReference type="Pfam" id="PF02073">
    <property type="entry name" value="Peptidase_M29"/>
    <property type="match status" value="1"/>
</dbReference>
<keyword evidence="2" id="KW-0378">Hydrolase</keyword>
<dbReference type="EMBL" id="CAJVAS010000057">
    <property type="protein sequence ID" value="CAG7651111.1"/>
    <property type="molecule type" value="Genomic_DNA"/>
</dbReference>
<keyword evidence="3" id="KW-1185">Reference proteome</keyword>
<evidence type="ECO:0000313" key="2">
    <source>
        <dbReference type="EMBL" id="CAG7651111.1"/>
    </source>
</evidence>
<reference evidence="2" key="1">
    <citation type="submission" date="2021-06" db="EMBL/GenBank/DDBJ databases">
        <authorList>
            <person name="Criscuolo A."/>
        </authorList>
    </citation>
    <scope>NUCLEOTIDE SEQUENCE</scope>
    <source>
        <strain evidence="2">CIP111600</strain>
    </source>
</reference>
<dbReference type="GO" id="GO:0046872">
    <property type="term" value="F:metal ion binding"/>
    <property type="evidence" value="ECO:0007669"/>
    <property type="project" value="UniProtKB-KW"/>
</dbReference>
<protein>
    <submittedName>
        <fullName evidence="2">Aminopeptidase 2</fullName>
        <ecNumber evidence="2">3.4.11.-</ecNumber>
    </submittedName>
</protein>
<evidence type="ECO:0000256" key="1">
    <source>
        <dbReference type="ARBA" id="ARBA00022723"/>
    </source>
</evidence>
<name>A0A916K7K9_9BACL</name>
<gene>
    <name evidence="2" type="ORF">PAESOLCIP111_06250</name>
</gene>
<dbReference type="RefSeq" id="WP_218095904.1">
    <property type="nucleotide sequence ID" value="NZ_CAJVAS010000057.1"/>
</dbReference>
<dbReference type="Proteomes" id="UP000693672">
    <property type="component" value="Unassembled WGS sequence"/>
</dbReference>
<sequence>MSLVPTQEQLDKYAALAVRMGVNVQEGQTIVLTAPIAAADLVRRIAAKAYEAGAKNVHVDWVDEELTLIKYKLAPMEAFSEYPMWRAQGMEEMAEGGAAFLQIYAPNPDLLTGVESARIATATKTSATALNKYRSYLMSHKNAWSLISYATPEWAAKVFPGIPAASAVEKLWERILDATRVDKDDPVAAWKEHNAKLAQTVEVLNGKRYKQLQYEAPGTNLTIDLPEAHVWLGGAKENAKGILFNPNMPTEEVFTMPRKDGVNGTVRSTKPLNYGGQLIDGFSLTFKDGKVVEFTAEQGYEALERLLNTDDGARSLGEVALVPHDSPISNANVIFYNTLYDENASCHLALGQAYQVNLEGGTEMTDEDLARHGVNKSLIHVDFMIGSADMNIDGVTADGKREAIFRNGNWAI</sequence>
<accession>A0A916K7K9</accession>
<dbReference type="InterPro" id="IPR000787">
    <property type="entry name" value="Peptidase_M29"/>
</dbReference>
<dbReference type="GO" id="GO:0006508">
    <property type="term" value="P:proteolysis"/>
    <property type="evidence" value="ECO:0007669"/>
    <property type="project" value="InterPro"/>
</dbReference>
<dbReference type="AlphaFoldDB" id="A0A916K7K9"/>
<dbReference type="GO" id="GO:0004177">
    <property type="term" value="F:aminopeptidase activity"/>
    <property type="evidence" value="ECO:0007669"/>
    <property type="project" value="UniProtKB-KW"/>
</dbReference>
<keyword evidence="2" id="KW-0031">Aminopeptidase</keyword>
<organism evidence="2 3">
    <name type="scientific">Paenibacillus solanacearum</name>
    <dbReference type="NCBI Taxonomy" id="2048548"/>
    <lineage>
        <taxon>Bacteria</taxon>
        <taxon>Bacillati</taxon>
        <taxon>Bacillota</taxon>
        <taxon>Bacilli</taxon>
        <taxon>Bacillales</taxon>
        <taxon>Paenibacillaceae</taxon>
        <taxon>Paenibacillus</taxon>
    </lineage>
</organism>
<dbReference type="InterPro" id="IPR052170">
    <property type="entry name" value="M29_Exopeptidase"/>
</dbReference>